<evidence type="ECO:0000256" key="3">
    <source>
        <dbReference type="ARBA" id="ARBA00022664"/>
    </source>
</evidence>
<evidence type="ECO:0000256" key="7">
    <source>
        <dbReference type="ARBA" id="ARBA00023042"/>
    </source>
</evidence>
<evidence type="ECO:0000259" key="13">
    <source>
        <dbReference type="Pfam" id="PF03919"/>
    </source>
</evidence>
<feature type="region of interest" description="Disordered" evidence="11">
    <location>
        <begin position="162"/>
        <end position="182"/>
    </location>
</feature>
<gene>
    <name evidence="14" type="ORF">ACA1_360000</name>
</gene>
<evidence type="ECO:0000313" key="15">
    <source>
        <dbReference type="Proteomes" id="UP000011083"/>
    </source>
</evidence>
<dbReference type="InterPro" id="IPR027417">
    <property type="entry name" value="P-loop_NTPase"/>
</dbReference>
<dbReference type="Pfam" id="PF01331">
    <property type="entry name" value="mRNA_cap_enzyme"/>
    <property type="match status" value="1"/>
</dbReference>
<dbReference type="EMBL" id="KB007867">
    <property type="protein sequence ID" value="ELR22985.1"/>
    <property type="molecule type" value="Genomic_DNA"/>
</dbReference>
<keyword evidence="5" id="KW-0548">Nucleotidyltransferase</keyword>
<feature type="domain" description="mRNA capping enzyme adenylation" evidence="12">
    <location>
        <begin position="256"/>
        <end position="316"/>
    </location>
</feature>
<reference evidence="14 15" key="1">
    <citation type="journal article" date="2013" name="Genome Biol.">
        <title>Genome of Acanthamoeba castellanii highlights extensive lateral gene transfer and early evolution of tyrosine kinase signaling.</title>
        <authorList>
            <person name="Clarke M."/>
            <person name="Lohan A.J."/>
            <person name="Liu B."/>
            <person name="Lagkouvardos I."/>
            <person name="Roy S."/>
            <person name="Zafar N."/>
            <person name="Bertelli C."/>
            <person name="Schilde C."/>
            <person name="Kianianmomeni A."/>
            <person name="Burglin T.R."/>
            <person name="Frech C."/>
            <person name="Turcotte B."/>
            <person name="Kopec K.O."/>
            <person name="Synnott J.M."/>
            <person name="Choo C."/>
            <person name="Paponov I."/>
            <person name="Finkler A."/>
            <person name="Soon Heng Tan C."/>
            <person name="Hutchins A.P."/>
            <person name="Weinmeier T."/>
            <person name="Rattei T."/>
            <person name="Chu J.S."/>
            <person name="Gimenez G."/>
            <person name="Irimia M."/>
            <person name="Rigden D.J."/>
            <person name="Fitzpatrick D.A."/>
            <person name="Lorenzo-Morales J."/>
            <person name="Bateman A."/>
            <person name="Chiu C.H."/>
            <person name="Tang P."/>
            <person name="Hegemann P."/>
            <person name="Fromm H."/>
            <person name="Raoult D."/>
            <person name="Greub G."/>
            <person name="Miranda-Saavedra D."/>
            <person name="Chen N."/>
            <person name="Nash P."/>
            <person name="Ginger M.L."/>
            <person name="Horn M."/>
            <person name="Schaap P."/>
            <person name="Caler L."/>
            <person name="Loftus B."/>
        </authorList>
    </citation>
    <scope>NUCLEOTIDE SEQUENCE [LARGE SCALE GENOMIC DNA]</scope>
    <source>
        <strain evidence="14 15">Neff</strain>
    </source>
</reference>
<keyword evidence="7" id="KW-0506">mRNA capping</keyword>
<evidence type="ECO:0000256" key="6">
    <source>
        <dbReference type="ARBA" id="ARBA00022741"/>
    </source>
</evidence>
<evidence type="ECO:0000259" key="12">
    <source>
        <dbReference type="Pfam" id="PF01331"/>
    </source>
</evidence>
<dbReference type="GO" id="GO:0004484">
    <property type="term" value="F:mRNA guanylyltransferase activity"/>
    <property type="evidence" value="ECO:0007669"/>
    <property type="project" value="UniProtKB-EC"/>
</dbReference>
<dbReference type="RefSeq" id="XP_004352459.1">
    <property type="nucleotide sequence ID" value="XM_004352407.1"/>
</dbReference>
<dbReference type="SUPFAM" id="SSF50249">
    <property type="entry name" value="Nucleic acid-binding proteins"/>
    <property type="match status" value="1"/>
</dbReference>
<dbReference type="InterPro" id="IPR051029">
    <property type="entry name" value="mRNA_Capping_Enz/RNA_Phosphat"/>
</dbReference>
<dbReference type="Proteomes" id="UP000011083">
    <property type="component" value="Unassembled WGS sequence"/>
</dbReference>
<dbReference type="KEGG" id="acan:ACA1_360000"/>
<dbReference type="PANTHER" id="PTHR10367">
    <property type="entry name" value="MRNA-CAPPING ENZYME"/>
    <property type="match status" value="1"/>
</dbReference>
<evidence type="ECO:0000313" key="14">
    <source>
        <dbReference type="EMBL" id="ELR22985.1"/>
    </source>
</evidence>
<keyword evidence="4" id="KW-0808">Transferase</keyword>
<keyword evidence="3" id="KW-0507">mRNA processing</keyword>
<dbReference type="AlphaFoldDB" id="L8HCR3"/>
<feature type="domain" description="mRNA capping enzyme C-terminal" evidence="13">
    <location>
        <begin position="540"/>
        <end position="616"/>
    </location>
</feature>
<feature type="compositionally biased region" description="Basic and acidic residues" evidence="11">
    <location>
        <begin position="516"/>
        <end position="532"/>
    </location>
</feature>
<sequence>MAAASLMAPLVLKKRQSSWLSKERIRVGAIFEFYVEDDTILMGRLLGRRMHSETGAIHHVTGLAAGGADPLCSHDHDHDHEQRSSSSSSSYVRREDDQDEAEIEKRMRSFKRFMPQIRQTLRQFSKGTGVPVHDIDASRSQEEIYDELMLIISRERTQVRRSLPSPLPLPPNRTAERATREVQPPTGFAKAGAVDHCIVKQQIKERSRAQQIATFPGTHPVTLARHHLPLIGAVSAVEAGAAPQTERSEADVAIGRSQYVVTDKLDGERYFFYLDQQQCWLIDRRLNVFTCPLSSSSEQGGWWNEDYADTLLDGELFSLPASVADADADSAGKRKRAETDEGISARLHFVAFDAIAIGGTNLASLPFRERMEEAQKRLGGLLGSTRGPLTLHIQRYVSLGELPTLLAQKEEGGGEERVGQLPLFPATLFPTDGLILQNAASPYRVGHSDDLLKWKDPHHNTIDFRLLSPLTADSGQEAWWQGCVVNKQGQDIPFDWIKVDLGEHPLVAPVSVRPGEPTKKARRASTDKAKEGGEEECRENLAAIEEGAIVECWWDTTRQLDPWYYQHWYGADYEQKGYGQGGWRVHRVRTDKETPNVDWVAKKVWESINEAISLADIVAAVS</sequence>
<organism evidence="14 15">
    <name type="scientific">Acanthamoeba castellanii (strain ATCC 30010 / Neff)</name>
    <dbReference type="NCBI Taxonomy" id="1257118"/>
    <lineage>
        <taxon>Eukaryota</taxon>
        <taxon>Amoebozoa</taxon>
        <taxon>Discosea</taxon>
        <taxon>Longamoebia</taxon>
        <taxon>Centramoebida</taxon>
        <taxon>Acanthamoebidae</taxon>
        <taxon>Acanthamoeba</taxon>
    </lineage>
</organism>
<dbReference type="GO" id="GO:0005634">
    <property type="term" value="C:nucleus"/>
    <property type="evidence" value="ECO:0007669"/>
    <property type="project" value="UniProtKB-SubCell"/>
</dbReference>
<dbReference type="OrthoDB" id="200924at2759"/>
<keyword evidence="9" id="KW-0539">Nucleus</keyword>
<proteinExistence type="predicted"/>
<evidence type="ECO:0000256" key="5">
    <source>
        <dbReference type="ARBA" id="ARBA00022695"/>
    </source>
</evidence>
<keyword evidence="6" id="KW-0547">Nucleotide-binding</keyword>
<accession>L8HCR3</accession>
<dbReference type="Gene3D" id="3.30.470.30">
    <property type="entry name" value="DNA ligase/mRNA capping enzyme"/>
    <property type="match status" value="1"/>
</dbReference>
<feature type="compositionally biased region" description="Basic and acidic residues" evidence="11">
    <location>
        <begin position="72"/>
        <end position="83"/>
    </location>
</feature>
<dbReference type="GO" id="GO:0005524">
    <property type="term" value="F:ATP binding"/>
    <property type="evidence" value="ECO:0007669"/>
    <property type="project" value="InterPro"/>
</dbReference>
<evidence type="ECO:0000256" key="4">
    <source>
        <dbReference type="ARBA" id="ARBA00022679"/>
    </source>
</evidence>
<dbReference type="GO" id="GO:0006370">
    <property type="term" value="P:7-methylguanosine mRNA capping"/>
    <property type="evidence" value="ECO:0007669"/>
    <property type="project" value="UniProtKB-KW"/>
</dbReference>
<feature type="region of interest" description="Disordered" evidence="11">
    <location>
        <begin position="509"/>
        <end position="533"/>
    </location>
</feature>
<evidence type="ECO:0000256" key="10">
    <source>
        <dbReference type="ARBA" id="ARBA00044624"/>
    </source>
</evidence>
<dbReference type="InterPro" id="IPR001339">
    <property type="entry name" value="mRNA_cap_enzyme_adenylation"/>
</dbReference>
<dbReference type="Gene3D" id="3.40.50.300">
    <property type="entry name" value="P-loop containing nucleotide triphosphate hydrolases"/>
    <property type="match status" value="1"/>
</dbReference>
<dbReference type="GeneID" id="14923954"/>
<dbReference type="VEuPathDB" id="AmoebaDB:ACA1_360000"/>
<comment type="catalytic activity">
    <reaction evidence="10">
        <text>a 5'-end diphospho-ribonucleoside in mRNA + GTP + H(+) = a 5'-end (5'-triphosphoguanosine)-ribonucleoside in mRNA + diphosphate</text>
        <dbReference type="Rhea" id="RHEA:67012"/>
        <dbReference type="Rhea" id="RHEA-COMP:17165"/>
        <dbReference type="Rhea" id="RHEA-COMP:17166"/>
        <dbReference type="ChEBI" id="CHEBI:15378"/>
        <dbReference type="ChEBI" id="CHEBI:33019"/>
        <dbReference type="ChEBI" id="CHEBI:37565"/>
        <dbReference type="ChEBI" id="CHEBI:167616"/>
        <dbReference type="ChEBI" id="CHEBI:167617"/>
        <dbReference type="EC" id="2.7.7.50"/>
    </reaction>
    <physiologicalReaction direction="left-to-right" evidence="10">
        <dbReference type="Rhea" id="RHEA:67013"/>
    </physiologicalReaction>
</comment>
<evidence type="ECO:0000256" key="1">
    <source>
        <dbReference type="ARBA" id="ARBA00004123"/>
    </source>
</evidence>
<dbReference type="Pfam" id="PF03919">
    <property type="entry name" value="mRNA_cap_C"/>
    <property type="match status" value="1"/>
</dbReference>
<dbReference type="EC" id="2.7.7.50" evidence="2"/>
<evidence type="ECO:0000256" key="9">
    <source>
        <dbReference type="ARBA" id="ARBA00023242"/>
    </source>
</evidence>
<protein>
    <recommendedName>
        <fullName evidence="2">mRNA guanylyltransferase</fullName>
        <ecNumber evidence="2">2.7.7.50</ecNumber>
    </recommendedName>
</protein>
<dbReference type="InterPro" id="IPR012340">
    <property type="entry name" value="NA-bd_OB-fold"/>
</dbReference>
<dbReference type="Gene3D" id="2.40.50.140">
    <property type="entry name" value="Nucleic acid-binding proteins"/>
    <property type="match status" value="1"/>
</dbReference>
<evidence type="ECO:0000256" key="11">
    <source>
        <dbReference type="SAM" id="MobiDB-lite"/>
    </source>
</evidence>
<dbReference type="PANTHER" id="PTHR10367:SF17">
    <property type="entry name" value="MRNA-CAPPING ENZYME"/>
    <property type="match status" value="1"/>
</dbReference>
<dbReference type="SUPFAM" id="SSF56091">
    <property type="entry name" value="DNA ligase/mRNA capping enzyme, catalytic domain"/>
    <property type="match status" value="1"/>
</dbReference>
<evidence type="ECO:0000256" key="2">
    <source>
        <dbReference type="ARBA" id="ARBA00012475"/>
    </source>
</evidence>
<name>L8HCR3_ACACF</name>
<keyword evidence="15" id="KW-1185">Reference proteome</keyword>
<comment type="subcellular location">
    <subcellularLocation>
        <location evidence="1">Nucleus</location>
    </subcellularLocation>
</comment>
<dbReference type="InterPro" id="IPR013846">
    <property type="entry name" value="mRNA_cap_enzyme_C"/>
</dbReference>
<dbReference type="STRING" id="1257118.L8HCR3"/>
<feature type="region of interest" description="Disordered" evidence="11">
    <location>
        <begin position="68"/>
        <end position="102"/>
    </location>
</feature>
<evidence type="ECO:0000256" key="8">
    <source>
        <dbReference type="ARBA" id="ARBA00023134"/>
    </source>
</evidence>
<dbReference type="GO" id="GO:0005525">
    <property type="term" value="F:GTP binding"/>
    <property type="evidence" value="ECO:0007669"/>
    <property type="project" value="UniProtKB-KW"/>
</dbReference>
<keyword evidence="8" id="KW-0342">GTP-binding</keyword>